<evidence type="ECO:0000256" key="2">
    <source>
        <dbReference type="ARBA" id="ARBA00022741"/>
    </source>
</evidence>
<reference evidence="7 8" key="1">
    <citation type="submission" date="2013-02" db="EMBL/GenBank/DDBJ databases">
        <title>The Genome Sequence of Lactobacillus catenaformis F0143.</title>
        <authorList>
            <consortium name="The Broad Institute Genome Sequencing Platform"/>
            <person name="Earl A."/>
            <person name="Ward D."/>
            <person name="Feldgarden M."/>
            <person name="Gevers D."/>
            <person name="Izard J."/>
            <person name="Blanton J.M."/>
            <person name="Mathney J."/>
            <person name="Dewhirst F.E."/>
            <person name="Young S.K."/>
            <person name="Zeng Q."/>
            <person name="Gargeya S."/>
            <person name="Fitzgerald M."/>
            <person name="Haas B."/>
            <person name="Abouelleil A."/>
            <person name="Alvarado L."/>
            <person name="Arachchi H.M."/>
            <person name="Berlin A."/>
            <person name="Chapman S.B."/>
            <person name="Gearin G."/>
            <person name="Goldberg J."/>
            <person name="Griggs A."/>
            <person name="Gujja S."/>
            <person name="Hansen M."/>
            <person name="Heiman D."/>
            <person name="Howarth C."/>
            <person name="Larimer J."/>
            <person name="Lui A."/>
            <person name="MacDonald P.J.P."/>
            <person name="McCowen C."/>
            <person name="Montmayeur A."/>
            <person name="Murphy C."/>
            <person name="Neiman D."/>
            <person name="Pearson M."/>
            <person name="Priest M."/>
            <person name="Roberts A."/>
            <person name="Saif S."/>
            <person name="Shea T."/>
            <person name="Sisk P."/>
            <person name="Stolte C."/>
            <person name="Sykes S."/>
            <person name="Wortman J."/>
            <person name="Nusbaum C."/>
            <person name="Birren B."/>
        </authorList>
    </citation>
    <scope>NUCLEOTIDE SEQUENCE [LARGE SCALE GENOMIC DNA]</scope>
    <source>
        <strain evidence="7 8">OT 569</strain>
    </source>
</reference>
<evidence type="ECO:0000256" key="3">
    <source>
        <dbReference type="ARBA" id="ARBA00022777"/>
    </source>
</evidence>
<dbReference type="Gene3D" id="3.40.50.10240">
    <property type="entry name" value="Thiamin pyrophosphokinase, catalytic domain"/>
    <property type="match status" value="1"/>
</dbReference>
<organism evidence="7 8">
    <name type="scientific">Eggerthia catenaformis OT 569 = DSM 20559</name>
    <dbReference type="NCBI Taxonomy" id="999415"/>
    <lineage>
        <taxon>Bacteria</taxon>
        <taxon>Bacillati</taxon>
        <taxon>Bacillota</taxon>
        <taxon>Erysipelotrichia</taxon>
        <taxon>Erysipelotrichales</taxon>
        <taxon>Coprobacillaceae</taxon>
        <taxon>Eggerthia</taxon>
    </lineage>
</organism>
<dbReference type="RefSeq" id="WP_004803583.1">
    <property type="nucleotide sequence ID" value="NZ_AUGJ01000007.1"/>
</dbReference>
<dbReference type="BioCyc" id="ECAT999415-HMP:GTTI-1505-MONOMER"/>
<dbReference type="GO" id="GO:0004788">
    <property type="term" value="F:thiamine diphosphokinase activity"/>
    <property type="evidence" value="ECO:0007669"/>
    <property type="project" value="UniProtKB-UniRule"/>
</dbReference>
<dbReference type="Pfam" id="PF04265">
    <property type="entry name" value="TPK_B1_binding"/>
    <property type="match status" value="1"/>
</dbReference>
<dbReference type="InterPro" id="IPR006282">
    <property type="entry name" value="Thi_PPkinase"/>
</dbReference>
<keyword evidence="8" id="KW-1185">Reference proteome</keyword>
<dbReference type="OrthoDB" id="9804377at2"/>
<dbReference type="GO" id="GO:0030975">
    <property type="term" value="F:thiamine binding"/>
    <property type="evidence" value="ECO:0007669"/>
    <property type="project" value="InterPro"/>
</dbReference>
<evidence type="ECO:0000256" key="5">
    <source>
        <dbReference type="NCBIfam" id="TIGR01378"/>
    </source>
</evidence>
<dbReference type="GO" id="GO:0005524">
    <property type="term" value="F:ATP binding"/>
    <property type="evidence" value="ECO:0007669"/>
    <property type="project" value="UniProtKB-KW"/>
</dbReference>
<keyword evidence="1" id="KW-0808">Transferase</keyword>
<dbReference type="PATRIC" id="fig|999415.3.peg.1488"/>
<comment type="caution">
    <text evidence="7">The sequence shown here is derived from an EMBL/GenBank/DDBJ whole genome shotgun (WGS) entry which is preliminary data.</text>
</comment>
<dbReference type="NCBIfam" id="TIGR01378">
    <property type="entry name" value="thi_PPkinase"/>
    <property type="match status" value="1"/>
</dbReference>
<protein>
    <recommendedName>
        <fullName evidence="5">Thiamine diphosphokinase</fullName>
        <ecNumber evidence="5">2.7.6.2</ecNumber>
    </recommendedName>
</protein>
<evidence type="ECO:0000313" key="7">
    <source>
        <dbReference type="EMBL" id="EMD16058.1"/>
    </source>
</evidence>
<dbReference type="GO" id="GO:0009229">
    <property type="term" value="P:thiamine diphosphate biosynthetic process"/>
    <property type="evidence" value="ECO:0007669"/>
    <property type="project" value="InterPro"/>
</dbReference>
<dbReference type="GO" id="GO:0016301">
    <property type="term" value="F:kinase activity"/>
    <property type="evidence" value="ECO:0007669"/>
    <property type="project" value="UniProtKB-KW"/>
</dbReference>
<dbReference type="Proteomes" id="UP000011758">
    <property type="component" value="Unassembled WGS sequence"/>
</dbReference>
<dbReference type="EC" id="2.7.6.2" evidence="5"/>
<evidence type="ECO:0000256" key="4">
    <source>
        <dbReference type="ARBA" id="ARBA00022840"/>
    </source>
</evidence>
<dbReference type="eggNOG" id="COG1564">
    <property type="taxonomic scope" value="Bacteria"/>
</dbReference>
<dbReference type="CDD" id="cd07995">
    <property type="entry name" value="TPK"/>
    <property type="match status" value="1"/>
</dbReference>
<dbReference type="PANTHER" id="PTHR41299">
    <property type="entry name" value="THIAMINE PYROPHOSPHOKINASE"/>
    <property type="match status" value="1"/>
</dbReference>
<keyword evidence="4" id="KW-0067">ATP-binding</keyword>
<dbReference type="Pfam" id="PF04263">
    <property type="entry name" value="TPK_catalytic"/>
    <property type="match status" value="1"/>
</dbReference>
<proteinExistence type="predicted"/>
<evidence type="ECO:0000256" key="1">
    <source>
        <dbReference type="ARBA" id="ARBA00022679"/>
    </source>
</evidence>
<sequence>MKIGMYGGIDNGPVHDLSIDYIAIDNGLTFLNRQHISPLIAIGDFDSLEDQNLLINTNIIRYPSHKDETDTALAIKWAIDHGYDEIDLYGVIGDRMDHYMAVLALLEKYAYMSIILYDRHNKIQVLTSGKYHLSAKEYTYFSVFAFNQSVITLKNCEYPLTDYLLKRTDSICVSNRCKDELILHTSDTVLLIQAS</sequence>
<dbReference type="PANTHER" id="PTHR41299:SF1">
    <property type="entry name" value="THIAMINE PYROPHOSPHOKINASE"/>
    <property type="match status" value="1"/>
</dbReference>
<evidence type="ECO:0000259" key="6">
    <source>
        <dbReference type="SMART" id="SM00983"/>
    </source>
</evidence>
<name>M2ND00_9FIRM</name>
<dbReference type="AlphaFoldDB" id="M2ND00"/>
<accession>M2ND00</accession>
<evidence type="ECO:0000313" key="8">
    <source>
        <dbReference type="Proteomes" id="UP000011758"/>
    </source>
</evidence>
<keyword evidence="3 7" id="KW-0418">Kinase</keyword>
<dbReference type="SUPFAM" id="SSF63999">
    <property type="entry name" value="Thiamin pyrophosphokinase, catalytic domain"/>
    <property type="match status" value="1"/>
</dbReference>
<dbReference type="InterPro" id="IPR007371">
    <property type="entry name" value="TPK_catalytic"/>
</dbReference>
<dbReference type="GO" id="GO:0006772">
    <property type="term" value="P:thiamine metabolic process"/>
    <property type="evidence" value="ECO:0007669"/>
    <property type="project" value="UniProtKB-UniRule"/>
</dbReference>
<feature type="domain" description="Thiamin pyrophosphokinase thiamin-binding" evidence="6">
    <location>
        <begin position="129"/>
        <end position="191"/>
    </location>
</feature>
<keyword evidence="2" id="KW-0547">Nucleotide-binding</keyword>
<dbReference type="InterPro" id="IPR036759">
    <property type="entry name" value="TPK_catalytic_sf"/>
</dbReference>
<dbReference type="InterPro" id="IPR007373">
    <property type="entry name" value="Thiamin_PyroPKinase_B1-bd"/>
</dbReference>
<dbReference type="InterPro" id="IPR053149">
    <property type="entry name" value="TPK"/>
</dbReference>
<dbReference type="STRING" id="999415.HMPREF9943_01461"/>
<dbReference type="SMART" id="SM00983">
    <property type="entry name" value="TPK_B1_binding"/>
    <property type="match status" value="1"/>
</dbReference>
<gene>
    <name evidence="7" type="ORF">HMPREF9943_01461</name>
</gene>
<dbReference type="EMBL" id="AGEJ01000024">
    <property type="protein sequence ID" value="EMD16058.1"/>
    <property type="molecule type" value="Genomic_DNA"/>
</dbReference>